<dbReference type="EMBL" id="JALBUF010000034">
    <property type="protein sequence ID" value="MCI0184890.1"/>
    <property type="molecule type" value="Genomic_DNA"/>
</dbReference>
<protein>
    <submittedName>
        <fullName evidence="1">Uncharacterized protein</fullName>
    </submittedName>
</protein>
<sequence>MRELLDLGYTVKWGVHSDHRESFRNILAWQSQEALENGDCVEFHVYQDSQHGLTYKWVWLGYAKVATGNYRPIHLVLLVNPNNPIKKIYVATVYDPSIESWKWDETYSVRVCWK</sequence>
<proteinExistence type="predicted"/>
<dbReference type="Proteomes" id="UP001139263">
    <property type="component" value="Unassembled WGS sequence"/>
</dbReference>
<keyword evidence="2" id="KW-1185">Reference proteome</keyword>
<name>A0A9X1VBV2_9BACL</name>
<organism evidence="1 2">
    <name type="scientific">Sulfoacidibacillus ferrooxidans</name>
    <dbReference type="NCBI Taxonomy" id="2005001"/>
    <lineage>
        <taxon>Bacteria</taxon>
        <taxon>Bacillati</taxon>
        <taxon>Bacillota</taxon>
        <taxon>Bacilli</taxon>
        <taxon>Bacillales</taxon>
        <taxon>Alicyclobacillaceae</taxon>
        <taxon>Sulfoacidibacillus</taxon>
    </lineage>
</organism>
<gene>
    <name evidence="1" type="ORF">MM817_03187</name>
</gene>
<comment type="caution">
    <text evidence="1">The sequence shown here is derived from an EMBL/GenBank/DDBJ whole genome shotgun (WGS) entry which is preliminary data.</text>
</comment>
<accession>A0A9X1VBV2</accession>
<evidence type="ECO:0000313" key="1">
    <source>
        <dbReference type="EMBL" id="MCI0184890.1"/>
    </source>
</evidence>
<evidence type="ECO:0000313" key="2">
    <source>
        <dbReference type="Proteomes" id="UP001139263"/>
    </source>
</evidence>
<dbReference type="AlphaFoldDB" id="A0A9X1VBV2"/>
<reference evidence="1" key="1">
    <citation type="submission" date="2022-03" db="EMBL/GenBank/DDBJ databases">
        <title>Draft Genome Sequence of Firmicute Strain S0AB, a Heterotrophic Iron/Sulfur-Oxidizing Extreme Acidophile.</title>
        <authorList>
            <person name="Vergara E."/>
            <person name="Pakostova E."/>
            <person name="Johnson D.B."/>
            <person name="Holmes D.S."/>
        </authorList>
    </citation>
    <scope>NUCLEOTIDE SEQUENCE</scope>
    <source>
        <strain evidence="1">S0AB</strain>
    </source>
</reference>